<dbReference type="InterPro" id="IPR001394">
    <property type="entry name" value="Peptidase_C19_UCH"/>
</dbReference>
<dbReference type="Pfam" id="PF00443">
    <property type="entry name" value="UCH"/>
    <property type="match status" value="1"/>
</dbReference>
<comment type="caution">
    <text evidence="3">The sequence shown here is derived from an EMBL/GenBank/DDBJ whole genome shotgun (WGS) entry which is preliminary data.</text>
</comment>
<keyword evidence="1" id="KW-0812">Transmembrane</keyword>
<dbReference type="GO" id="GO:0016579">
    <property type="term" value="P:protein deubiquitination"/>
    <property type="evidence" value="ECO:0007669"/>
    <property type="project" value="InterPro"/>
</dbReference>
<dbReference type="PROSITE" id="PS00972">
    <property type="entry name" value="USP_1"/>
    <property type="match status" value="1"/>
</dbReference>
<feature type="domain" description="USP" evidence="2">
    <location>
        <begin position="26"/>
        <end position="299"/>
    </location>
</feature>
<dbReference type="PANTHER" id="PTHR24006">
    <property type="entry name" value="UBIQUITIN CARBOXYL-TERMINAL HYDROLASE"/>
    <property type="match status" value="1"/>
</dbReference>
<evidence type="ECO:0000313" key="3">
    <source>
        <dbReference type="EMBL" id="KAK5858702.1"/>
    </source>
</evidence>
<proteinExistence type="predicted"/>
<reference evidence="3 4" key="1">
    <citation type="journal article" date="2023" name="Genes (Basel)">
        <title>Chromosome-Level Genome Assembly and Circadian Gene Repertoire of the Patagonia Blennie Eleginops maclovinus-The Closest Ancestral Proxy of Antarctic Cryonotothenioids.</title>
        <authorList>
            <person name="Cheng C.C."/>
            <person name="Rivera-Colon A.G."/>
            <person name="Minhas B.F."/>
            <person name="Wilson L."/>
            <person name="Rayamajhi N."/>
            <person name="Vargas-Chacoff L."/>
            <person name="Catchen J.M."/>
        </authorList>
    </citation>
    <scope>NUCLEOTIDE SEQUENCE [LARGE SCALE GENOMIC DNA]</scope>
    <source>
        <strain evidence="3">JMC-PN-2008</strain>
    </source>
</reference>
<evidence type="ECO:0000313" key="4">
    <source>
        <dbReference type="Proteomes" id="UP001346869"/>
    </source>
</evidence>
<dbReference type="AlphaFoldDB" id="A0AAN8AKW5"/>
<evidence type="ECO:0000259" key="2">
    <source>
        <dbReference type="PROSITE" id="PS50235"/>
    </source>
</evidence>
<dbReference type="GO" id="GO:0005829">
    <property type="term" value="C:cytosol"/>
    <property type="evidence" value="ECO:0007669"/>
    <property type="project" value="TreeGrafter"/>
</dbReference>
<dbReference type="Gene3D" id="3.90.70.10">
    <property type="entry name" value="Cysteine proteinases"/>
    <property type="match status" value="1"/>
</dbReference>
<organism evidence="3 4">
    <name type="scientific">Eleginops maclovinus</name>
    <name type="common">Patagonian blennie</name>
    <name type="synonym">Eleginus maclovinus</name>
    <dbReference type="NCBI Taxonomy" id="56733"/>
    <lineage>
        <taxon>Eukaryota</taxon>
        <taxon>Metazoa</taxon>
        <taxon>Chordata</taxon>
        <taxon>Craniata</taxon>
        <taxon>Vertebrata</taxon>
        <taxon>Euteleostomi</taxon>
        <taxon>Actinopterygii</taxon>
        <taxon>Neopterygii</taxon>
        <taxon>Teleostei</taxon>
        <taxon>Neoteleostei</taxon>
        <taxon>Acanthomorphata</taxon>
        <taxon>Eupercaria</taxon>
        <taxon>Perciformes</taxon>
        <taxon>Notothenioidei</taxon>
        <taxon>Eleginopidae</taxon>
        <taxon>Eleginops</taxon>
    </lineage>
</organism>
<dbReference type="SUPFAM" id="SSF54001">
    <property type="entry name" value="Cysteine proteinases"/>
    <property type="match status" value="1"/>
</dbReference>
<sequence length="361" mass="41154">MSSSRKRPHEEEKAQAKKPKVIQLHYGLYNQGATCYLNSVLQVLFMTPELHDRLDSKSPETDQELWQVFNKMKVEKCGTENITKSLGIEDVHLQRDAAECLDLILCKVSPSASEVFQGELSYMTKCSKGHTINDEKNPFWTLPLSLQNTNDAPYSVEEGFEMLFQTNSYSGDNMVYCNECEKKTEATSGCDMETFPQNLILLLKRFEFDFSTMSYFKSDCCVDVPYTLQKKDKKYTLYGMVNHYGSLRGGHYTATILSDEDKTWYEFNDAHVDKVEEQHLAKPGTYSSSSAYLLVYRGDRHPKPNKSNVEILVRGDPLNTQLNDPSNHICGFKREHFFIALGSIIAFIVILTIILATTLTT</sequence>
<dbReference type="GO" id="GO:0004843">
    <property type="term" value="F:cysteine-type deubiquitinase activity"/>
    <property type="evidence" value="ECO:0007669"/>
    <property type="project" value="InterPro"/>
</dbReference>
<accession>A0AAN8AKW5</accession>
<protein>
    <recommendedName>
        <fullName evidence="2">USP domain-containing protein</fullName>
    </recommendedName>
</protein>
<dbReference type="InterPro" id="IPR018200">
    <property type="entry name" value="USP_CS"/>
</dbReference>
<evidence type="ECO:0000256" key="1">
    <source>
        <dbReference type="SAM" id="Phobius"/>
    </source>
</evidence>
<reference evidence="3 4" key="2">
    <citation type="journal article" date="2023" name="Mol. Biol. Evol.">
        <title>Genomics of Secondarily Temperate Adaptation in the Only Non-Antarctic Icefish.</title>
        <authorList>
            <person name="Rivera-Colon A.G."/>
            <person name="Rayamajhi N."/>
            <person name="Minhas B.F."/>
            <person name="Madrigal G."/>
            <person name="Bilyk K.T."/>
            <person name="Yoon V."/>
            <person name="Hune M."/>
            <person name="Gregory S."/>
            <person name="Cheng C.H.C."/>
            <person name="Catchen J.M."/>
        </authorList>
    </citation>
    <scope>NUCLEOTIDE SEQUENCE [LARGE SCALE GENOMIC DNA]</scope>
    <source>
        <strain evidence="3">JMC-PN-2008</strain>
    </source>
</reference>
<dbReference type="Proteomes" id="UP001346869">
    <property type="component" value="Unassembled WGS sequence"/>
</dbReference>
<dbReference type="PROSITE" id="PS00973">
    <property type="entry name" value="USP_2"/>
    <property type="match status" value="1"/>
</dbReference>
<dbReference type="PANTHER" id="PTHR24006:SF899">
    <property type="entry name" value="UBIQUITIN CARBOXYL-TERMINAL HYDROLASE"/>
    <property type="match status" value="1"/>
</dbReference>
<keyword evidence="1" id="KW-0472">Membrane</keyword>
<dbReference type="EMBL" id="JAUZQC010000015">
    <property type="protein sequence ID" value="KAK5858702.1"/>
    <property type="molecule type" value="Genomic_DNA"/>
</dbReference>
<dbReference type="PROSITE" id="PS50235">
    <property type="entry name" value="USP_3"/>
    <property type="match status" value="1"/>
</dbReference>
<dbReference type="CDD" id="cd02257">
    <property type="entry name" value="Peptidase_C19"/>
    <property type="match status" value="1"/>
</dbReference>
<dbReference type="InterPro" id="IPR050164">
    <property type="entry name" value="Peptidase_C19"/>
</dbReference>
<keyword evidence="4" id="KW-1185">Reference proteome</keyword>
<name>A0AAN8AKW5_ELEMC</name>
<dbReference type="InterPro" id="IPR028889">
    <property type="entry name" value="USP"/>
</dbReference>
<keyword evidence="1" id="KW-1133">Transmembrane helix</keyword>
<gene>
    <name evidence="3" type="ORF">PBY51_002823</name>
</gene>
<feature type="transmembrane region" description="Helical" evidence="1">
    <location>
        <begin position="337"/>
        <end position="359"/>
    </location>
</feature>
<dbReference type="InterPro" id="IPR038765">
    <property type="entry name" value="Papain-like_cys_pep_sf"/>
</dbReference>
<dbReference type="GO" id="GO:0005634">
    <property type="term" value="C:nucleus"/>
    <property type="evidence" value="ECO:0007669"/>
    <property type="project" value="TreeGrafter"/>
</dbReference>